<dbReference type="GO" id="GO:0004527">
    <property type="term" value="F:exonuclease activity"/>
    <property type="evidence" value="ECO:0007669"/>
    <property type="project" value="UniProtKB-KW"/>
</dbReference>
<dbReference type="RefSeq" id="WP_107216999.1">
    <property type="nucleotide sequence ID" value="NZ_KZ686271.1"/>
</dbReference>
<keyword evidence="1" id="KW-0269">Exonuclease</keyword>
<organism evidence="1 2">
    <name type="scientific">Pedobacter yulinensis</name>
    <dbReference type="NCBI Taxonomy" id="2126353"/>
    <lineage>
        <taxon>Bacteria</taxon>
        <taxon>Pseudomonadati</taxon>
        <taxon>Bacteroidota</taxon>
        <taxon>Sphingobacteriia</taxon>
        <taxon>Sphingobacteriales</taxon>
        <taxon>Sphingobacteriaceae</taxon>
        <taxon>Pedobacter</taxon>
    </lineage>
</organism>
<dbReference type="InterPro" id="IPR036866">
    <property type="entry name" value="RibonucZ/Hydroxyglut_hydro"/>
</dbReference>
<keyword evidence="1" id="KW-0378">Hydrolase</keyword>
<dbReference type="AlphaFoldDB" id="A0A2T3HHM5"/>
<dbReference type="Proteomes" id="UP000240912">
    <property type="component" value="Unassembled WGS sequence"/>
</dbReference>
<dbReference type="Gene3D" id="3.60.15.10">
    <property type="entry name" value="Ribonuclease Z/Hydroxyacylglutathione hydrolase-like"/>
    <property type="match status" value="1"/>
</dbReference>
<evidence type="ECO:0000313" key="1">
    <source>
        <dbReference type="EMBL" id="PST81945.1"/>
    </source>
</evidence>
<evidence type="ECO:0000313" key="2">
    <source>
        <dbReference type="Proteomes" id="UP000240912"/>
    </source>
</evidence>
<comment type="caution">
    <text evidence="1">The sequence shown here is derived from an EMBL/GenBank/DDBJ whole genome shotgun (WGS) entry which is preliminary data.</text>
</comment>
<reference evidence="1 2" key="1">
    <citation type="submission" date="2018-03" db="EMBL/GenBank/DDBJ databases">
        <authorList>
            <person name="Keele B.F."/>
        </authorList>
    </citation>
    <scope>NUCLEOTIDE SEQUENCE [LARGE SCALE GENOMIC DNA]</scope>
    <source>
        <strain evidence="1 2">YL28-9</strain>
    </source>
</reference>
<dbReference type="PANTHER" id="PTHR11203">
    <property type="entry name" value="CLEAVAGE AND POLYADENYLATION SPECIFICITY FACTOR FAMILY MEMBER"/>
    <property type="match status" value="1"/>
</dbReference>
<gene>
    <name evidence="1" type="ORF">C7T94_17300</name>
</gene>
<dbReference type="SUPFAM" id="SSF56281">
    <property type="entry name" value="Metallo-hydrolase/oxidoreductase"/>
    <property type="match status" value="1"/>
</dbReference>
<proteinExistence type="predicted"/>
<dbReference type="InterPro" id="IPR050698">
    <property type="entry name" value="MBL"/>
</dbReference>
<sequence length="313" mass="34929">MILQDFIVSVKGGLYCRYGDFYLDARQPARLAVISHAHADHAIPGNGKVFCTAATRAFMQQRYGPMAAGAFSCPAYRESFMVGPVRVSFLPAGHMLGSAMVLMEYEGVRYLYTGDFKTQADPTCEPLETAEADVLITETTFARKDMLHPDAEKEMVKLSQTRYPILLGAYALGKSQRLVRLLNTHCPEKRILVHPGIAPFMKIYTAFGIDLGNWEPYNKKLLKSAEKDLVCLVTPLSYNSYGYAPNFVRVFASGWEQLQNKNGIKLFLSDHADWQGIILLIKSVSPKEVWTTHGEGTDLSNFFAGKLVVKILD</sequence>
<dbReference type="EMBL" id="PYLS01000007">
    <property type="protein sequence ID" value="PST81945.1"/>
    <property type="molecule type" value="Genomic_DNA"/>
</dbReference>
<accession>A0A2T3HHM5</accession>
<keyword evidence="2" id="KW-1185">Reference proteome</keyword>
<dbReference type="GO" id="GO:0004521">
    <property type="term" value="F:RNA endonuclease activity"/>
    <property type="evidence" value="ECO:0007669"/>
    <property type="project" value="TreeGrafter"/>
</dbReference>
<keyword evidence="1" id="KW-0540">Nuclease</keyword>
<dbReference type="OrthoDB" id="9803916at2"/>
<name>A0A2T3HHM5_9SPHI</name>
<dbReference type="PANTHER" id="PTHR11203:SF49">
    <property type="entry name" value="BLL1145 PROTEIN"/>
    <property type="match status" value="1"/>
</dbReference>
<protein>
    <submittedName>
        <fullName evidence="1">Exonuclease</fullName>
    </submittedName>
</protein>